<evidence type="ECO:0000256" key="4">
    <source>
        <dbReference type="ARBA" id="ARBA00022989"/>
    </source>
</evidence>
<accession>A0AAX2GZ09</accession>
<dbReference type="Proteomes" id="UP000065822">
    <property type="component" value="Chromosome"/>
</dbReference>
<dbReference type="InterPro" id="IPR000644">
    <property type="entry name" value="CBS_dom"/>
</dbReference>
<dbReference type="PROSITE" id="PS51371">
    <property type="entry name" value="CBS"/>
    <property type="match status" value="1"/>
</dbReference>
<comment type="subcellular location">
    <subcellularLocation>
        <location evidence="1">Membrane</location>
        <topology evidence="1">Multi-pass membrane protein</topology>
    </subcellularLocation>
</comment>
<dbReference type="EMBL" id="LT906449">
    <property type="protein sequence ID" value="SNV09406.1"/>
    <property type="molecule type" value="Genomic_DNA"/>
</dbReference>
<evidence type="ECO:0000256" key="6">
    <source>
        <dbReference type="ARBA" id="ARBA00023136"/>
    </source>
</evidence>
<dbReference type="Gene3D" id="3.10.580.10">
    <property type="entry name" value="CBS-domain"/>
    <property type="match status" value="1"/>
</dbReference>
<dbReference type="CDD" id="cd04590">
    <property type="entry name" value="CBS_pair_CorC_HlyC_assoc"/>
    <property type="match status" value="1"/>
</dbReference>
<dbReference type="PANTHER" id="PTHR22777:SF17">
    <property type="entry name" value="UPF0053 PROTEIN SLL0260"/>
    <property type="match status" value="1"/>
</dbReference>
<dbReference type="Proteomes" id="UP000215539">
    <property type="component" value="Chromosome 1"/>
</dbReference>
<feature type="domain" description="CBS" evidence="10">
    <location>
        <begin position="271"/>
        <end position="328"/>
    </location>
</feature>
<dbReference type="Pfam" id="PF00571">
    <property type="entry name" value="CBS"/>
    <property type="match status" value="2"/>
</dbReference>
<keyword evidence="5 7" id="KW-0129">CBS domain</keyword>
<dbReference type="AlphaFoldDB" id="A0AAX2GZ09"/>
<evidence type="ECO:0000313" key="14">
    <source>
        <dbReference type="Proteomes" id="UP000065822"/>
    </source>
</evidence>
<keyword evidence="2 8" id="KW-0812">Transmembrane</keyword>
<keyword evidence="3" id="KW-0677">Repeat</keyword>
<feature type="transmembrane region" description="Helical" evidence="9">
    <location>
        <begin position="123"/>
        <end position="148"/>
    </location>
</feature>
<dbReference type="Gene3D" id="3.30.465.10">
    <property type="match status" value="1"/>
</dbReference>
<dbReference type="PANTHER" id="PTHR22777">
    <property type="entry name" value="HEMOLYSIN-RELATED"/>
    <property type="match status" value="1"/>
</dbReference>
<dbReference type="InterPro" id="IPR044751">
    <property type="entry name" value="Ion_transp-like_CBS"/>
</dbReference>
<keyword evidence="14" id="KW-1185">Reference proteome</keyword>
<protein>
    <submittedName>
        <fullName evidence="12">Hemolysin</fullName>
    </submittedName>
    <submittedName>
        <fullName evidence="13">Mg2+ and Co2+ transporter CorB</fullName>
    </submittedName>
</protein>
<dbReference type="InterPro" id="IPR016169">
    <property type="entry name" value="FAD-bd_PCMH_sub2"/>
</dbReference>
<reference evidence="12 14" key="1">
    <citation type="submission" date="2016-02" db="EMBL/GenBank/DDBJ databases">
        <authorList>
            <person name="Holder M.E."/>
            <person name="Ajami N.J."/>
            <person name="Petrosino J.F."/>
        </authorList>
    </citation>
    <scope>NUCLEOTIDE SEQUENCE [LARGE SCALE GENOMIC DNA]</scope>
    <source>
        <strain evidence="12 14">CCUG 32990</strain>
    </source>
</reference>
<dbReference type="InterPro" id="IPR002550">
    <property type="entry name" value="CNNM"/>
</dbReference>
<dbReference type="EMBL" id="CP014227">
    <property type="protein sequence ID" value="AMD84548.1"/>
    <property type="molecule type" value="Genomic_DNA"/>
</dbReference>
<evidence type="ECO:0000256" key="1">
    <source>
        <dbReference type="ARBA" id="ARBA00004141"/>
    </source>
</evidence>
<gene>
    <name evidence="13" type="primary">yfjD</name>
    <name evidence="12" type="ORF">AXF12_02835</name>
    <name evidence="13" type="ORF">SAMEA44541418_01172</name>
</gene>
<dbReference type="InterPro" id="IPR036318">
    <property type="entry name" value="FAD-bd_PCMH-like_sf"/>
</dbReference>
<evidence type="ECO:0000259" key="11">
    <source>
        <dbReference type="PROSITE" id="PS51846"/>
    </source>
</evidence>
<dbReference type="RefSeq" id="WP_066428140.1">
    <property type="nucleotide sequence ID" value="NZ_CP014227.1"/>
</dbReference>
<feature type="transmembrane region" description="Helical" evidence="9">
    <location>
        <begin position="59"/>
        <end position="77"/>
    </location>
</feature>
<dbReference type="PROSITE" id="PS51846">
    <property type="entry name" value="CNNM"/>
    <property type="match status" value="1"/>
</dbReference>
<evidence type="ECO:0000313" key="12">
    <source>
        <dbReference type="EMBL" id="AMD84548.1"/>
    </source>
</evidence>
<reference evidence="13 15" key="2">
    <citation type="submission" date="2017-06" db="EMBL/GenBank/DDBJ databases">
        <authorList>
            <consortium name="Pathogen Informatics"/>
        </authorList>
    </citation>
    <scope>NUCLEOTIDE SEQUENCE [LARGE SCALE GENOMIC DNA]</scope>
    <source>
        <strain evidence="13 15">NCTC12947</strain>
    </source>
</reference>
<evidence type="ECO:0000313" key="13">
    <source>
        <dbReference type="EMBL" id="SNV09406.1"/>
    </source>
</evidence>
<dbReference type="Pfam" id="PF03471">
    <property type="entry name" value="CorC_HlyC"/>
    <property type="match status" value="1"/>
</dbReference>
<feature type="transmembrane region" description="Helical" evidence="9">
    <location>
        <begin position="6"/>
        <end position="29"/>
    </location>
</feature>
<dbReference type="GO" id="GO:0050660">
    <property type="term" value="F:flavin adenine dinucleotide binding"/>
    <property type="evidence" value="ECO:0007669"/>
    <property type="project" value="InterPro"/>
</dbReference>
<dbReference type="GO" id="GO:0005886">
    <property type="term" value="C:plasma membrane"/>
    <property type="evidence" value="ECO:0007669"/>
    <property type="project" value="TreeGrafter"/>
</dbReference>
<proteinExistence type="predicted"/>
<keyword evidence="4 8" id="KW-1133">Transmembrane helix</keyword>
<dbReference type="InterPro" id="IPR046342">
    <property type="entry name" value="CBS_dom_sf"/>
</dbReference>
<evidence type="ECO:0000313" key="15">
    <source>
        <dbReference type="Proteomes" id="UP000215539"/>
    </source>
</evidence>
<evidence type="ECO:0000256" key="9">
    <source>
        <dbReference type="SAM" id="Phobius"/>
    </source>
</evidence>
<organism evidence="13 15">
    <name type="scientific">Capnocytophaga haemolytica</name>
    <dbReference type="NCBI Taxonomy" id="45243"/>
    <lineage>
        <taxon>Bacteria</taxon>
        <taxon>Pseudomonadati</taxon>
        <taxon>Bacteroidota</taxon>
        <taxon>Flavobacteriia</taxon>
        <taxon>Flavobacteriales</taxon>
        <taxon>Flavobacteriaceae</taxon>
        <taxon>Capnocytophaga</taxon>
    </lineage>
</organism>
<evidence type="ECO:0000256" key="8">
    <source>
        <dbReference type="PROSITE-ProRule" id="PRU01193"/>
    </source>
</evidence>
<feature type="domain" description="CNNM transmembrane" evidence="11">
    <location>
        <begin position="1"/>
        <end position="190"/>
    </location>
</feature>
<keyword evidence="6 8" id="KW-0472">Membrane</keyword>
<dbReference type="InterPro" id="IPR005170">
    <property type="entry name" value="Transptr-assoc_dom"/>
</dbReference>
<sequence>MIDSVSVIIILITLVLSAFFSGFEIAYVSSNKVHIEILKKQEGVIANVLTKLTRRPSKLLATMLVGNNIALVVYGFVMGKVMTAMLPPFFQNVVWHTVISTLVILITAEFMPKVFFQIYANQLLKIFAIPAYFFYVLFSPLSEFVIWISDFVLRVFFKTKGDYVPLSFTKLELVDYISEQMENIPEKEEVDAEVQIFQNALEFSGVKAREIMIPRTEIVAVDINETIENLIATFVSSGFSKVLIYKDNIDDIVGYVHSFDMFKKPKNIKAVLIPIVNIPETMQINEVLNLLTRKRKSMAVVLDEYGGTSGILTLEDIVEELFGEIEDEHDKDNFIEEKISDSEYLFSARLEVEYLNEAYKFDLPESEDYETLGGLLILHNQEIPVQGEVISIPPYKFVVEACSETKVETVRLSIEEGNNNA</sequence>
<evidence type="ECO:0000256" key="7">
    <source>
        <dbReference type="PROSITE-ProRule" id="PRU00703"/>
    </source>
</evidence>
<dbReference type="SUPFAM" id="SSF54631">
    <property type="entry name" value="CBS-domain pair"/>
    <property type="match status" value="1"/>
</dbReference>
<name>A0AAX2GZ09_9FLAO</name>
<evidence type="ECO:0000256" key="5">
    <source>
        <dbReference type="ARBA" id="ARBA00023122"/>
    </source>
</evidence>
<dbReference type="KEGG" id="chg:AXF12_02835"/>
<evidence type="ECO:0000256" key="2">
    <source>
        <dbReference type="ARBA" id="ARBA00022692"/>
    </source>
</evidence>
<dbReference type="Pfam" id="PF01595">
    <property type="entry name" value="CNNM"/>
    <property type="match status" value="1"/>
</dbReference>
<dbReference type="SMART" id="SM01091">
    <property type="entry name" value="CorC_HlyC"/>
    <property type="match status" value="1"/>
</dbReference>
<feature type="transmembrane region" description="Helical" evidence="9">
    <location>
        <begin position="89"/>
        <end position="111"/>
    </location>
</feature>
<evidence type="ECO:0000259" key="10">
    <source>
        <dbReference type="PROSITE" id="PS51371"/>
    </source>
</evidence>
<evidence type="ECO:0000256" key="3">
    <source>
        <dbReference type="ARBA" id="ARBA00022737"/>
    </source>
</evidence>
<dbReference type="SUPFAM" id="SSF56176">
    <property type="entry name" value="FAD-binding/transporter-associated domain-like"/>
    <property type="match status" value="1"/>
</dbReference>